<evidence type="ECO:0000313" key="5">
    <source>
        <dbReference type="EMBL" id="EFA43382.1"/>
    </source>
</evidence>
<feature type="compositionally biased region" description="Polar residues" evidence="2">
    <location>
        <begin position="1083"/>
        <end position="1093"/>
    </location>
</feature>
<dbReference type="InterPro" id="IPR008930">
    <property type="entry name" value="Terpenoid_cyclase/PrenylTrfase"/>
</dbReference>
<dbReference type="EMBL" id="ACKS01000081">
    <property type="protein sequence ID" value="EFA43382.1"/>
    <property type="molecule type" value="Genomic_DNA"/>
</dbReference>
<keyword evidence="3" id="KW-0732">Signal</keyword>
<dbReference type="PANTHER" id="PTHR40094:SF1">
    <property type="entry name" value="UBIQUITIN DOMAIN-CONTAINING PROTEIN"/>
    <property type="match status" value="1"/>
</dbReference>
<evidence type="ECO:0000259" key="4">
    <source>
        <dbReference type="SMART" id="SM01360"/>
    </source>
</evidence>
<comment type="similarity">
    <text evidence="1">Belongs to the protease inhibitor I39 (alpha-2-macroglobulin) family. Bacterial alpha-2-macroglobulin subfamily.</text>
</comment>
<dbReference type="Gene3D" id="2.60.40.1930">
    <property type="match status" value="1"/>
</dbReference>
<dbReference type="InterPro" id="IPR001599">
    <property type="entry name" value="Macroglobln_a2"/>
</dbReference>
<gene>
    <name evidence="5" type="ORF">HMPREF0645_2151</name>
</gene>
<dbReference type="GO" id="GO:0004866">
    <property type="term" value="F:endopeptidase inhibitor activity"/>
    <property type="evidence" value="ECO:0007669"/>
    <property type="project" value="InterPro"/>
</dbReference>
<proteinExistence type="inferred from homology"/>
<accession>D1PYW6</accession>
<dbReference type="RefSeq" id="WP_007174254.1">
    <property type="nucleotide sequence ID" value="NZ_GG704781.1"/>
</dbReference>
<feature type="signal peptide" evidence="3">
    <location>
        <begin position="1"/>
        <end position="19"/>
    </location>
</feature>
<dbReference type="InterPro" id="IPR002890">
    <property type="entry name" value="MG2"/>
</dbReference>
<dbReference type="OrthoDB" id="9767116at2"/>
<organism evidence="5 6">
    <name type="scientific">Hallella bergensis DSM 17361</name>
    <dbReference type="NCBI Taxonomy" id="585502"/>
    <lineage>
        <taxon>Bacteria</taxon>
        <taxon>Pseudomonadati</taxon>
        <taxon>Bacteroidota</taxon>
        <taxon>Bacteroidia</taxon>
        <taxon>Bacteroidales</taxon>
        <taxon>Prevotellaceae</taxon>
        <taxon>Hallella</taxon>
    </lineage>
</organism>
<evidence type="ECO:0000256" key="2">
    <source>
        <dbReference type="SAM" id="MobiDB-lite"/>
    </source>
</evidence>
<dbReference type="HOGENOM" id="CLU_001849_0_0_10"/>
<reference evidence="5 6" key="1">
    <citation type="submission" date="2009-10" db="EMBL/GenBank/DDBJ databases">
        <authorList>
            <person name="Qin X."/>
            <person name="Bachman B."/>
            <person name="Battles P."/>
            <person name="Bell A."/>
            <person name="Bess C."/>
            <person name="Bickham C."/>
            <person name="Chaboub L."/>
            <person name="Chen D."/>
            <person name="Coyle M."/>
            <person name="Deiros D.R."/>
            <person name="Dinh H."/>
            <person name="Forbes L."/>
            <person name="Fowler G."/>
            <person name="Francisco L."/>
            <person name="Fu Q."/>
            <person name="Gubbala S."/>
            <person name="Hale W."/>
            <person name="Han Y."/>
            <person name="Hemphill L."/>
            <person name="Highlander S.K."/>
            <person name="Hirani K."/>
            <person name="Hogues M."/>
            <person name="Jackson L."/>
            <person name="Jakkamsetti A."/>
            <person name="Javaid M."/>
            <person name="Jiang H."/>
            <person name="Korchina V."/>
            <person name="Kovar C."/>
            <person name="Lara F."/>
            <person name="Lee S."/>
            <person name="Mata R."/>
            <person name="Mathew T."/>
            <person name="Moen C."/>
            <person name="Morales K."/>
            <person name="Munidasa M."/>
            <person name="Nazareth L."/>
            <person name="Ngo R."/>
            <person name="Nguyen L."/>
            <person name="Okwuonu G."/>
            <person name="Ongeri F."/>
            <person name="Patil S."/>
            <person name="Petrosino J."/>
            <person name="Pham C."/>
            <person name="Pham P."/>
            <person name="Pu L.-L."/>
            <person name="Puazo M."/>
            <person name="Raj R."/>
            <person name="Reid J."/>
            <person name="Rouhana J."/>
            <person name="Saada N."/>
            <person name="Shang Y."/>
            <person name="Simmons D."/>
            <person name="Thornton R."/>
            <person name="Warren J."/>
            <person name="Weissenberger G."/>
            <person name="Zhang J."/>
            <person name="Zhang L."/>
            <person name="Zhou C."/>
            <person name="Zhu D."/>
            <person name="Muzny D."/>
            <person name="Worley K."/>
            <person name="Gibbs R."/>
        </authorList>
    </citation>
    <scope>NUCLEOTIDE SEQUENCE [LARGE SCALE GENOMIC DNA]</scope>
    <source>
        <strain evidence="5 6">DSM 17361</strain>
    </source>
</reference>
<dbReference type="SUPFAM" id="SSF48239">
    <property type="entry name" value="Terpenoid cyclases/Protein prenyltransferases"/>
    <property type="match status" value="1"/>
</dbReference>
<dbReference type="Proteomes" id="UP000003160">
    <property type="component" value="Unassembled WGS sequence"/>
</dbReference>
<dbReference type="Pfam" id="PF00207">
    <property type="entry name" value="A2M"/>
    <property type="match status" value="1"/>
</dbReference>
<protein>
    <recommendedName>
        <fullName evidence="4">Alpha-2-macroglobulin domain-containing protein</fullName>
    </recommendedName>
</protein>
<dbReference type="Gene3D" id="1.50.10.20">
    <property type="match status" value="1"/>
</dbReference>
<dbReference type="eggNOG" id="COG2373">
    <property type="taxonomic scope" value="Bacteria"/>
</dbReference>
<feature type="chain" id="PRO_5003024982" description="Alpha-2-macroglobulin domain-containing protein" evidence="3">
    <location>
        <begin position="20"/>
        <end position="1854"/>
    </location>
</feature>
<dbReference type="Pfam" id="PF01835">
    <property type="entry name" value="MG2"/>
    <property type="match status" value="1"/>
</dbReference>
<dbReference type="PANTHER" id="PTHR40094">
    <property type="entry name" value="ALPHA-2-MACROGLOBULIN HOMOLOG"/>
    <property type="match status" value="1"/>
</dbReference>
<evidence type="ECO:0000256" key="1">
    <source>
        <dbReference type="ARBA" id="ARBA00010556"/>
    </source>
</evidence>
<dbReference type="InterPro" id="IPR041246">
    <property type="entry name" value="Bact_MG10"/>
</dbReference>
<name>D1PYW6_9BACT</name>
<keyword evidence="6" id="KW-1185">Reference proteome</keyword>
<dbReference type="Pfam" id="PF17973">
    <property type="entry name" value="bMG10"/>
    <property type="match status" value="1"/>
</dbReference>
<feature type="region of interest" description="Disordered" evidence="2">
    <location>
        <begin position="1072"/>
        <end position="1093"/>
    </location>
</feature>
<evidence type="ECO:0000313" key="6">
    <source>
        <dbReference type="Proteomes" id="UP000003160"/>
    </source>
</evidence>
<sequence length="1854" mass="209011">MKKIINLLMLLVMTVPMFADSFTSLWKKVAEAEAKDLPKTQIECLKSIISKAEKEKTYGQLLKAQLRYAAVQTQISPDSLETVTRQLEHKALTAKDDVLRAVYASALGKVYQAQDNDDAQAKSKAWFAQSMEKPALLAEHKSTEYEPAVISSIDSKIFYDDLLHVIGFEAEAYATLRNYYAKHGNRAAECITALYELRQNHRMDATRRSKSKYLQSVDSLIKAYGDLREAGELAIEYYQNMSECVDVTAEDRVNYINYALSRWGAWARMNILRNAQRDLEQPSFNINIGDYMLLPNMEREVRINSVRNINELNVSLYRLNVKGNTELNPDRKEDYAKLQKLILPGTVQSVTRKYIGQPAWKENSDSITLKGLPIGVYLMEATTDNKDIAPQRALLRVSNLYVMHEGQPGKRIRFVVVNATTGKPVPGAHIVLSIKWGDRYEKAKKINLTSDKYGEVIHRCDDRTPYQIYAYTNEDHACGNFDMNGYYSHWDGNSVQQILNVYTDRSIYRPGQQVHVTAIAYETNSKTLRSKAIGSRKITFSLHDANGKEVITKDVMTDDYGTAATTFALPQNGLTGRFSIYAKGERLYGGTSLNVEQYKRPTFQVRFDAYNEKYTPGDTVKVQGRVESYAGVPVQGAKVEYTVERHRSIWWHWRIDESSPILITDSTITADDGTFTAKMPMLFPDDIEPGMPLYYNVVVNAKVTDGAGETHEGSFSLPLSNKSAILLCNLPEKSLRNSLKTFTFTRKNIAGQNISGTIRYQIDDNAWKTAKANQQITIDRKLASGKHRIVGICENDTVTHDFIIFSYNDKRPAVETHDWFYISDNRFSDDGKPVYIQLGSSDEDVNIYYSVFTGDKILSQGRKVLSNSVMTEKLTYQEAYGDGITVNIAWVKQGRLYTHNFMLERPVPKKELTLSWKTFRNKLTPGQKEEWTLQILGPDGKPSRSQLLATMYDKSLDDIIMHHWDFTVNFNLELPYVRWYGGSNEALGLYGFQNFKSLAEHPLKFSHFDKTMFEFASPLINLYTRAQPLGKLSSANVRIRGTKSLAKVAMAQEAEMLADTTVDNAEMDGSYDQTSEMKKSENTEVTDQQYGKNGQNGPVQLRVNFNETAFFFPALLADSQGNVKIKFTLPESVTTWHFMGLAHNEQVDYGMISADVVAKKTVMVQPNLPRFIRMGDKANISSRIVNTSDKNITGTARLQIINPETEVVVCEWSKPYAIEKGKTGHVDFNVDGNKLADLGKGAELYIARITAEGDGYSDGEQHYLPLLPNREYVTTTVPFTQNGPGVKTIDLSKLFPTNSAQNKLTVEYTNNPVWLMIQALPSVANPYEKDAISLAAAIYANSIGYGIVKSVPKIKQTIKLWQQEQGKETSMMSNLEKNESLKTMVLSETPWLAAAEKETDQKHQLVNFLDESTIGYRTDNFIQKLRSLQNADGSFSWWPGMHGSAYVTIAVTKILTRLNTMMGTVQATSAILDNAFEYLDRRIAEEVIELKKQEKKGEKNLIPSELACNYLYCNALANRKETKTMTYLVGVLEKMPTQLTIYGKAGSAVILAQYGRKQRAGEYLQSINEYSVYTEAMGRYFDTPRAQYSWADHKIPTQVAAIEAMKLIKPNDSKTIEEMLRWLLQEKRTTGWNTPINATDAVFAFLTDERSKVDKDKFTSGAQTTLKIDGQPLALPQATAGLGYVKTSAFAGNNATFTAEKTSEGTSWGALYAQFWQENTEVKSASSGLTVRREILSANGKKNATRLQVGDKITVRITIKADRDYDFVQVQDKRAACLEPVGQISGYHWSYYCSPQDNVTSYYFDRMSKGTHVVETQYYVDREGNYATGICTAQCAYSPEFSAREAAKKLNVSK</sequence>
<comment type="caution">
    <text evidence="5">The sequence shown here is derived from an EMBL/GenBank/DDBJ whole genome shotgun (WGS) entry which is preliminary data.</text>
</comment>
<feature type="domain" description="Alpha-2-macroglobulin" evidence="4">
    <location>
        <begin position="1108"/>
        <end position="1198"/>
    </location>
</feature>
<dbReference type="SMART" id="SM01360">
    <property type="entry name" value="A2M"/>
    <property type="match status" value="1"/>
</dbReference>
<dbReference type="InterPro" id="IPR051802">
    <property type="entry name" value="YfhM-like"/>
</dbReference>
<evidence type="ECO:0000256" key="3">
    <source>
        <dbReference type="SAM" id="SignalP"/>
    </source>
</evidence>
<dbReference type="Gene3D" id="2.20.130.20">
    <property type="match status" value="1"/>
</dbReference>